<dbReference type="SUPFAM" id="SSF54001">
    <property type="entry name" value="Cysteine proteinases"/>
    <property type="match status" value="1"/>
</dbReference>
<evidence type="ECO:0000256" key="1">
    <source>
        <dbReference type="SAM" id="MobiDB-lite"/>
    </source>
</evidence>
<protein>
    <submittedName>
        <fullName evidence="3">Uncharacterized protein</fullName>
    </submittedName>
</protein>
<keyword evidence="4" id="KW-1185">Reference proteome</keyword>
<dbReference type="Proteomes" id="UP000187404">
    <property type="component" value="Unassembled WGS sequence"/>
</dbReference>
<gene>
    <name evidence="3" type="ORF">BHK98_01480</name>
</gene>
<comment type="caution">
    <text evidence="3">The sequence shown here is derived from an EMBL/GenBank/DDBJ whole genome shotgun (WGS) entry which is preliminary data.</text>
</comment>
<organism evidence="3 4">
    <name type="scientific">Hornefia porci</name>
    <dbReference type="NCBI Taxonomy" id="2652292"/>
    <lineage>
        <taxon>Bacteria</taxon>
        <taxon>Bacillati</taxon>
        <taxon>Bacillota</taxon>
        <taxon>Clostridia</taxon>
        <taxon>Peptostreptococcales</taxon>
        <taxon>Anaerovoracaceae</taxon>
        <taxon>Hornefia</taxon>
    </lineage>
</organism>
<sequence>MKQNIRKILMGTLTVIILMTFTSLIPAAAVHGAVISEKSWGADVNDRLLNLRNGTKYGCGKGQLVCTTYTGWAVRTLYGIPDYPAGGVVRTHNSWLAVNARTVCALASHADYAEHASGIRPGDIICFNDGKNFTGVWQHIAIIGGDGRTLHHAVSTGVSYRYTAEDWIGRLRQCRSARIYRLLKTAPTVTKSAAAKLTLQDRNAEPDEQETVAASSAAPAPDTGTVAAGAKPSALGTDADIDSSEAPAPDTDSAAGAEPSALGTDADIDSGDTSVQDTDSAAAGAKPSVPDAVPDIGRSPADAKTEPDTESAPEETPPANPDSAPQSSSRSPENTLRAASPKGSQNSAVEEKSLDTGDTNDVFLYFSLCILACGSLCSLLYLKGRR</sequence>
<feature type="compositionally biased region" description="Polar residues" evidence="1">
    <location>
        <begin position="323"/>
        <end position="334"/>
    </location>
</feature>
<evidence type="ECO:0000313" key="4">
    <source>
        <dbReference type="Proteomes" id="UP000187404"/>
    </source>
</evidence>
<dbReference type="RefSeq" id="WP_075711886.1">
    <property type="nucleotide sequence ID" value="NZ_MJIE01000001.1"/>
</dbReference>
<accession>A0A1Q9JFF0</accession>
<keyword evidence="2" id="KW-1133">Transmembrane helix</keyword>
<evidence type="ECO:0000313" key="3">
    <source>
        <dbReference type="EMBL" id="OLR54867.1"/>
    </source>
</evidence>
<dbReference type="AlphaFoldDB" id="A0A1Q9JFF0"/>
<dbReference type="STRING" id="1261640.BHK98_01480"/>
<feature type="transmembrane region" description="Helical" evidence="2">
    <location>
        <begin position="362"/>
        <end position="382"/>
    </location>
</feature>
<dbReference type="InterPro" id="IPR038765">
    <property type="entry name" value="Papain-like_cys_pep_sf"/>
</dbReference>
<feature type="region of interest" description="Disordered" evidence="1">
    <location>
        <begin position="200"/>
        <end position="356"/>
    </location>
</feature>
<dbReference type="Gene3D" id="3.90.1720.10">
    <property type="entry name" value="endopeptidase domain like (from Nostoc punctiforme)"/>
    <property type="match status" value="1"/>
</dbReference>
<reference evidence="3 4" key="1">
    <citation type="journal article" date="2016" name="Appl. Environ. Microbiol.">
        <title>Function and Phylogeny of Bacterial Butyryl Coenzyme A:Acetate Transferases and Their Diversity in the Proximal Colon of Swine.</title>
        <authorList>
            <person name="Trachsel J."/>
            <person name="Bayles D.O."/>
            <person name="Looft T."/>
            <person name="Levine U.Y."/>
            <person name="Allen H.K."/>
        </authorList>
    </citation>
    <scope>NUCLEOTIDE SEQUENCE [LARGE SCALE GENOMIC DNA]</scope>
    <source>
        <strain evidence="3 4">68-3-10</strain>
    </source>
</reference>
<name>A0A1Q9JFF0_9FIRM</name>
<dbReference type="EMBL" id="MJIE01000001">
    <property type="protein sequence ID" value="OLR54867.1"/>
    <property type="molecule type" value="Genomic_DNA"/>
</dbReference>
<keyword evidence="2" id="KW-0812">Transmembrane</keyword>
<evidence type="ECO:0000256" key="2">
    <source>
        <dbReference type="SAM" id="Phobius"/>
    </source>
</evidence>
<proteinExistence type="predicted"/>
<keyword evidence="2" id="KW-0472">Membrane</keyword>